<feature type="compositionally biased region" description="Low complexity" evidence="4">
    <location>
        <begin position="81"/>
        <end position="98"/>
    </location>
</feature>
<dbReference type="EMBL" id="KI925458">
    <property type="protein sequence ID" value="ETW81395.1"/>
    <property type="molecule type" value="Genomic_DNA"/>
</dbReference>
<sequence>MSHPNCYLSSRSQISSATPSGHQSYYASEDLNESDNLYSTDKVQDNNYIFRNFTPRTKQTARKTTGGRAPKRQPQSSSNRSLPPLSEMSSPSLEALEPFRNQPLSSGGEDQTPSTSKPRDNQTARKSTGSRPPRPKPAVTHTASAPPPNVSTPSSWNAEPPSNQPKRPRLTQTARKSTGGAPPRRKTSHG</sequence>
<keyword evidence="3" id="KW-0544">Nucleosome core</keyword>
<dbReference type="InterPro" id="IPR000164">
    <property type="entry name" value="Histone_H3/CENP-A"/>
</dbReference>
<proteinExistence type="predicted"/>
<evidence type="ECO:0000313" key="6">
    <source>
        <dbReference type="Proteomes" id="UP000030671"/>
    </source>
</evidence>
<dbReference type="HOGENOM" id="CLU_1428166_0_0_1"/>
<feature type="compositionally biased region" description="Polar residues" evidence="4">
    <location>
        <begin position="151"/>
        <end position="176"/>
    </location>
</feature>
<dbReference type="RefSeq" id="XP_009546045.1">
    <property type="nucleotide sequence ID" value="XM_009547750.1"/>
</dbReference>
<dbReference type="GO" id="GO:0003677">
    <property type="term" value="F:DNA binding"/>
    <property type="evidence" value="ECO:0007669"/>
    <property type="project" value="InterPro"/>
</dbReference>
<evidence type="ECO:0000256" key="3">
    <source>
        <dbReference type="ARBA" id="ARBA00023269"/>
    </source>
</evidence>
<feature type="compositionally biased region" description="Polar residues" evidence="4">
    <location>
        <begin position="34"/>
        <end position="58"/>
    </location>
</feature>
<keyword evidence="3" id="KW-0238">DNA-binding</keyword>
<dbReference type="InParanoid" id="W4K7R5"/>
<feature type="compositionally biased region" description="Polar residues" evidence="4">
    <location>
        <begin position="102"/>
        <end position="116"/>
    </location>
</feature>
<dbReference type="KEGG" id="hir:HETIRDRAFT_318391"/>
<dbReference type="PRINTS" id="PR00622">
    <property type="entry name" value="HISTONEH3"/>
</dbReference>
<dbReference type="GO" id="GO:0000786">
    <property type="term" value="C:nucleosome"/>
    <property type="evidence" value="ECO:0007669"/>
    <property type="project" value="UniProtKB-KW"/>
</dbReference>
<reference evidence="5 6" key="1">
    <citation type="journal article" date="2012" name="New Phytol.">
        <title>Insight into trade-off between wood decay and parasitism from the genome of a fungal forest pathogen.</title>
        <authorList>
            <person name="Olson A."/>
            <person name="Aerts A."/>
            <person name="Asiegbu F."/>
            <person name="Belbahri L."/>
            <person name="Bouzid O."/>
            <person name="Broberg A."/>
            <person name="Canback B."/>
            <person name="Coutinho P.M."/>
            <person name="Cullen D."/>
            <person name="Dalman K."/>
            <person name="Deflorio G."/>
            <person name="van Diepen L.T."/>
            <person name="Dunand C."/>
            <person name="Duplessis S."/>
            <person name="Durling M."/>
            <person name="Gonthier P."/>
            <person name="Grimwood J."/>
            <person name="Fossdal C.G."/>
            <person name="Hansson D."/>
            <person name="Henrissat B."/>
            <person name="Hietala A."/>
            <person name="Himmelstrand K."/>
            <person name="Hoffmeister D."/>
            <person name="Hogberg N."/>
            <person name="James T.Y."/>
            <person name="Karlsson M."/>
            <person name="Kohler A."/>
            <person name="Kues U."/>
            <person name="Lee Y.H."/>
            <person name="Lin Y.C."/>
            <person name="Lind M."/>
            <person name="Lindquist E."/>
            <person name="Lombard V."/>
            <person name="Lucas S."/>
            <person name="Lunden K."/>
            <person name="Morin E."/>
            <person name="Murat C."/>
            <person name="Park J."/>
            <person name="Raffaello T."/>
            <person name="Rouze P."/>
            <person name="Salamov A."/>
            <person name="Schmutz J."/>
            <person name="Solheim H."/>
            <person name="Stahlberg J."/>
            <person name="Velez H."/>
            <person name="de Vries R.P."/>
            <person name="Wiebenga A."/>
            <person name="Woodward S."/>
            <person name="Yakovlev I."/>
            <person name="Garbelotto M."/>
            <person name="Martin F."/>
            <person name="Grigoriev I.V."/>
            <person name="Stenlid J."/>
        </authorList>
    </citation>
    <scope>NUCLEOTIDE SEQUENCE [LARGE SCALE GENOMIC DNA]</scope>
    <source>
        <strain evidence="5 6">TC 32-1</strain>
    </source>
</reference>
<evidence type="ECO:0000256" key="1">
    <source>
        <dbReference type="ARBA" id="ARBA00004286"/>
    </source>
</evidence>
<keyword evidence="2" id="KW-0158">Chromosome</keyword>
<feature type="compositionally biased region" description="Polar residues" evidence="4">
    <location>
        <begin position="7"/>
        <end position="26"/>
    </location>
</feature>
<dbReference type="AlphaFoldDB" id="W4K7R5"/>
<name>W4K7R5_HETIT</name>
<keyword evidence="6" id="KW-1185">Reference proteome</keyword>
<gene>
    <name evidence="5" type="ORF">HETIRDRAFT_318391</name>
</gene>
<evidence type="ECO:0000313" key="5">
    <source>
        <dbReference type="EMBL" id="ETW81395.1"/>
    </source>
</evidence>
<dbReference type="GeneID" id="20670507"/>
<dbReference type="GO" id="GO:0030527">
    <property type="term" value="F:structural constituent of chromatin"/>
    <property type="evidence" value="ECO:0007669"/>
    <property type="project" value="InterPro"/>
</dbReference>
<protein>
    <submittedName>
        <fullName evidence="5">Uncharacterized protein</fullName>
    </submittedName>
</protein>
<accession>W4K7R5</accession>
<feature type="region of interest" description="Disordered" evidence="4">
    <location>
        <begin position="1"/>
        <end position="190"/>
    </location>
</feature>
<comment type="subcellular location">
    <subcellularLocation>
        <location evidence="1">Chromosome</location>
    </subcellularLocation>
</comment>
<dbReference type="Proteomes" id="UP000030671">
    <property type="component" value="Unassembled WGS sequence"/>
</dbReference>
<organism evidence="5 6">
    <name type="scientific">Heterobasidion irregulare (strain TC 32-1)</name>
    <dbReference type="NCBI Taxonomy" id="747525"/>
    <lineage>
        <taxon>Eukaryota</taxon>
        <taxon>Fungi</taxon>
        <taxon>Dikarya</taxon>
        <taxon>Basidiomycota</taxon>
        <taxon>Agaricomycotina</taxon>
        <taxon>Agaricomycetes</taxon>
        <taxon>Russulales</taxon>
        <taxon>Bondarzewiaceae</taxon>
        <taxon>Heterobasidion</taxon>
        <taxon>Heterobasidion annosum species complex</taxon>
    </lineage>
</organism>
<evidence type="ECO:0000256" key="2">
    <source>
        <dbReference type="ARBA" id="ARBA00022454"/>
    </source>
</evidence>
<evidence type="ECO:0000256" key="4">
    <source>
        <dbReference type="SAM" id="MobiDB-lite"/>
    </source>
</evidence>